<gene>
    <name evidence="16" type="ORF">BCR32DRAFT_1514</name>
</gene>
<dbReference type="SUPFAM" id="SSF56112">
    <property type="entry name" value="Protein kinase-like (PK-like)"/>
    <property type="match status" value="1"/>
</dbReference>
<dbReference type="Pfam" id="PF21115">
    <property type="entry name" value="UBA_BRSK"/>
    <property type="match status" value="1"/>
</dbReference>
<feature type="compositionally biased region" description="Basic and acidic residues" evidence="13">
    <location>
        <begin position="199"/>
        <end position="211"/>
    </location>
</feature>
<evidence type="ECO:0000256" key="13">
    <source>
        <dbReference type="SAM" id="MobiDB-lite"/>
    </source>
</evidence>
<keyword evidence="4" id="KW-0723">Serine/threonine-protein kinase</keyword>
<keyword evidence="8" id="KW-0418">Kinase</keyword>
<evidence type="ECO:0000313" key="16">
    <source>
        <dbReference type="EMBL" id="ORX88301.1"/>
    </source>
</evidence>
<evidence type="ECO:0000256" key="2">
    <source>
        <dbReference type="ARBA" id="ARBA00006234"/>
    </source>
</evidence>
<feature type="compositionally biased region" description="Basic and acidic residues" evidence="13">
    <location>
        <begin position="453"/>
        <end position="463"/>
    </location>
</feature>
<dbReference type="InterPro" id="IPR011009">
    <property type="entry name" value="Kinase-like_dom_sf"/>
</dbReference>
<dbReference type="PROSITE" id="PS50011">
    <property type="entry name" value="PROTEIN_KINASE_DOM"/>
    <property type="match status" value="1"/>
</dbReference>
<accession>A0A1Y1XRB9</accession>
<evidence type="ECO:0000256" key="6">
    <source>
        <dbReference type="ARBA" id="ARBA00022723"/>
    </source>
</evidence>
<evidence type="ECO:0000256" key="3">
    <source>
        <dbReference type="ARBA" id="ARBA00012513"/>
    </source>
</evidence>
<comment type="caution">
    <text evidence="16">The sequence shown here is derived from an EMBL/GenBank/DDBJ whole genome shotgun (WGS) entry which is preliminary data.</text>
</comment>
<proteinExistence type="inferred from homology"/>
<comment type="similarity">
    <text evidence="2">Belongs to the protein kinase superfamily. CAMK Ser/Thr protein kinase family. SNF1 subfamily.</text>
</comment>
<evidence type="ECO:0000256" key="7">
    <source>
        <dbReference type="ARBA" id="ARBA00022741"/>
    </source>
</evidence>
<feature type="compositionally biased region" description="Polar residues" evidence="13">
    <location>
        <begin position="223"/>
        <end position="241"/>
    </location>
</feature>
<dbReference type="InterPro" id="IPR015940">
    <property type="entry name" value="UBA"/>
</dbReference>
<feature type="region of interest" description="Disordered" evidence="13">
    <location>
        <begin position="406"/>
        <end position="495"/>
    </location>
</feature>
<dbReference type="InterPro" id="IPR000719">
    <property type="entry name" value="Prot_kinase_dom"/>
</dbReference>
<dbReference type="AlphaFoldDB" id="A0A1Y1XRB9"/>
<dbReference type="PANTHER" id="PTHR24350">
    <property type="entry name" value="SERINE/THREONINE-PROTEIN KINASE IAL-RELATED"/>
    <property type="match status" value="1"/>
</dbReference>
<dbReference type="InterPro" id="IPR043024">
    <property type="entry name" value="KA1_sf_fungal"/>
</dbReference>
<dbReference type="GO" id="GO:0005524">
    <property type="term" value="F:ATP binding"/>
    <property type="evidence" value="ECO:0007669"/>
    <property type="project" value="UniProtKB-KW"/>
</dbReference>
<dbReference type="GO" id="GO:0004674">
    <property type="term" value="F:protein serine/threonine kinase activity"/>
    <property type="evidence" value="ECO:0007669"/>
    <property type="project" value="UniProtKB-KW"/>
</dbReference>
<reference evidence="16 17" key="2">
    <citation type="submission" date="2016-08" db="EMBL/GenBank/DDBJ databases">
        <title>Pervasive Adenine N6-methylation of Active Genes in Fungi.</title>
        <authorList>
            <consortium name="DOE Joint Genome Institute"/>
            <person name="Mondo S.J."/>
            <person name="Dannebaum R.O."/>
            <person name="Kuo R.C."/>
            <person name="Labutti K."/>
            <person name="Haridas S."/>
            <person name="Kuo A."/>
            <person name="Salamov A."/>
            <person name="Ahrendt S.R."/>
            <person name="Lipzen A."/>
            <person name="Sullivan W."/>
            <person name="Andreopoulos W.B."/>
            <person name="Clum A."/>
            <person name="Lindquist E."/>
            <person name="Daum C."/>
            <person name="Ramamoorthy G.K."/>
            <person name="Gryganskyi A."/>
            <person name="Culley D."/>
            <person name="Magnuson J.K."/>
            <person name="James T.Y."/>
            <person name="O'Malley M.A."/>
            <person name="Stajich J.E."/>
            <person name="Spatafora J.W."/>
            <person name="Visel A."/>
            <person name="Grigoriev I.V."/>
        </authorList>
    </citation>
    <scope>NUCLEOTIDE SEQUENCE [LARGE SCALE GENOMIC DNA]</scope>
    <source>
        <strain evidence="16 17">S4</strain>
    </source>
</reference>
<feature type="compositionally biased region" description="Low complexity" evidence="13">
    <location>
        <begin position="435"/>
        <end position="450"/>
    </location>
</feature>
<reference evidence="16 17" key="1">
    <citation type="submission" date="2016-08" db="EMBL/GenBank/DDBJ databases">
        <title>A Parts List for Fungal Cellulosomes Revealed by Comparative Genomics.</title>
        <authorList>
            <consortium name="DOE Joint Genome Institute"/>
            <person name="Haitjema C.H."/>
            <person name="Gilmore S.P."/>
            <person name="Henske J.K."/>
            <person name="Solomon K.V."/>
            <person name="De Groot R."/>
            <person name="Kuo A."/>
            <person name="Mondo S.J."/>
            <person name="Salamov A.A."/>
            <person name="Labutti K."/>
            <person name="Zhao Z."/>
            <person name="Chiniquy J."/>
            <person name="Barry K."/>
            <person name="Brewer H.M."/>
            <person name="Purvine S.O."/>
            <person name="Wright A.T."/>
            <person name="Boxma B."/>
            <person name="Van Alen T."/>
            <person name="Hackstein J.H."/>
            <person name="Baker S.E."/>
            <person name="Grigoriev I.V."/>
            <person name="O'Malley M.A."/>
        </authorList>
    </citation>
    <scope>NUCLEOTIDE SEQUENCE [LARGE SCALE GENOMIC DNA]</scope>
    <source>
        <strain evidence="16 17">S4</strain>
    </source>
</reference>
<evidence type="ECO:0000313" key="17">
    <source>
        <dbReference type="Proteomes" id="UP000193944"/>
    </source>
</evidence>
<evidence type="ECO:0000256" key="5">
    <source>
        <dbReference type="ARBA" id="ARBA00022679"/>
    </source>
</evidence>
<dbReference type="Gene3D" id="1.10.510.10">
    <property type="entry name" value="Transferase(Phosphotransferase) domain 1"/>
    <property type="match status" value="1"/>
</dbReference>
<evidence type="ECO:0000256" key="10">
    <source>
        <dbReference type="ARBA" id="ARBA00022842"/>
    </source>
</evidence>
<comment type="cofactor">
    <cofactor evidence="1">
        <name>Mg(2+)</name>
        <dbReference type="ChEBI" id="CHEBI:18420"/>
    </cofactor>
</comment>
<dbReference type="EMBL" id="MCFG01000001">
    <property type="protein sequence ID" value="ORX88301.1"/>
    <property type="molecule type" value="Genomic_DNA"/>
</dbReference>
<dbReference type="InterPro" id="IPR030616">
    <property type="entry name" value="Aur-like"/>
</dbReference>
<keyword evidence="6" id="KW-0479">Metal-binding</keyword>
<evidence type="ECO:0000256" key="4">
    <source>
        <dbReference type="ARBA" id="ARBA00022527"/>
    </source>
</evidence>
<name>A0A1Y1XRB9_9FUNG</name>
<dbReference type="InterPro" id="IPR048622">
    <property type="entry name" value="BRSK1_2-like_UBA"/>
</dbReference>
<evidence type="ECO:0000259" key="14">
    <source>
        <dbReference type="PROSITE" id="PS50011"/>
    </source>
</evidence>
<dbReference type="Proteomes" id="UP000193944">
    <property type="component" value="Unassembled WGS sequence"/>
</dbReference>
<comment type="catalytic activity">
    <reaction evidence="11">
        <text>L-threonyl-[protein] + ATP = O-phospho-L-threonyl-[protein] + ADP + H(+)</text>
        <dbReference type="Rhea" id="RHEA:46608"/>
        <dbReference type="Rhea" id="RHEA-COMP:11060"/>
        <dbReference type="Rhea" id="RHEA-COMP:11605"/>
        <dbReference type="ChEBI" id="CHEBI:15378"/>
        <dbReference type="ChEBI" id="CHEBI:30013"/>
        <dbReference type="ChEBI" id="CHEBI:30616"/>
        <dbReference type="ChEBI" id="CHEBI:61977"/>
        <dbReference type="ChEBI" id="CHEBI:456216"/>
        <dbReference type="EC" id="2.7.11.1"/>
    </reaction>
</comment>
<keyword evidence="10" id="KW-0460">Magnesium</keyword>
<feature type="compositionally biased region" description="Polar residues" evidence="13">
    <location>
        <begin position="181"/>
        <end position="197"/>
    </location>
</feature>
<keyword evidence="7" id="KW-0547">Nucleotide-binding</keyword>
<evidence type="ECO:0000256" key="9">
    <source>
        <dbReference type="ARBA" id="ARBA00022840"/>
    </source>
</evidence>
<feature type="domain" description="UBA" evidence="15">
    <location>
        <begin position="62"/>
        <end position="103"/>
    </location>
</feature>
<comment type="catalytic activity">
    <reaction evidence="12">
        <text>L-seryl-[protein] + ATP = O-phospho-L-seryl-[protein] + ADP + H(+)</text>
        <dbReference type="Rhea" id="RHEA:17989"/>
        <dbReference type="Rhea" id="RHEA-COMP:9863"/>
        <dbReference type="Rhea" id="RHEA-COMP:11604"/>
        <dbReference type="ChEBI" id="CHEBI:15378"/>
        <dbReference type="ChEBI" id="CHEBI:29999"/>
        <dbReference type="ChEBI" id="CHEBI:30616"/>
        <dbReference type="ChEBI" id="CHEBI:83421"/>
        <dbReference type="ChEBI" id="CHEBI:456216"/>
        <dbReference type="EC" id="2.7.11.1"/>
    </reaction>
</comment>
<sequence length="565" mass="62893">MPEYLSSDAKNLISRMLVVEPSKRIKMSEIMKHPWFVSIPPKAPYLPAALETVGDTAFNPDMLDEEILKSLHLIGWGDEEQLKEKLSNNESNYEKVFYALLLQRKTNFFENYDINKLTEWDIEGGPRRRTESYNNLLTDRNSKDIYKSVDTLTVSPLGTSPNSLGSSSNTMCNSCINVMTGNKSESPSRNSLSSGNIKSLDKQTSREELIKRQQKNAVHVNSPLATNLVNNNNIESPQKTSPPVLDHSPQPDQKHHTPNGVYNNINISTEELNNHINNPSNNKPKPLSINIPKNNVIDEIKGGGNRMSLNLQVGTPRFHRRRDFPIPPSPVITSTPKKSWFANLFNFKPEAVTLLSQSNVEETSSMIQDLMESLDIKYQVKRDNGFKCKWDGGQVPATVLATAKGQVVGGSGREESTLIDSSNSSSSNKRASRFSTHNNSNNSNVSTINNDIPKVESPVRGDECSLYATPTSAKTTKSDEDPSSSSLKDCSAEGPLNMIPSKDEMILMKSVKFKIDIIPLEDNNGDKASTKVIFTQQQGSYSSFQVVVFNIKSTWETCEKESLQQ</sequence>
<dbReference type="OrthoDB" id="2125547at2759"/>
<keyword evidence="5" id="KW-0808">Transferase</keyword>
<evidence type="ECO:0000256" key="12">
    <source>
        <dbReference type="ARBA" id="ARBA00048679"/>
    </source>
</evidence>
<keyword evidence="9" id="KW-0067">ATP-binding</keyword>
<dbReference type="Gene3D" id="3.30.310.220">
    <property type="entry name" value="Fungal kinase associated-1 domain"/>
    <property type="match status" value="1"/>
</dbReference>
<organism evidence="16 17">
    <name type="scientific">Anaeromyces robustus</name>
    <dbReference type="NCBI Taxonomy" id="1754192"/>
    <lineage>
        <taxon>Eukaryota</taxon>
        <taxon>Fungi</taxon>
        <taxon>Fungi incertae sedis</taxon>
        <taxon>Chytridiomycota</taxon>
        <taxon>Chytridiomycota incertae sedis</taxon>
        <taxon>Neocallimastigomycetes</taxon>
        <taxon>Neocallimastigales</taxon>
        <taxon>Neocallimastigaceae</taxon>
        <taxon>Anaeromyces</taxon>
    </lineage>
</organism>
<dbReference type="STRING" id="1754192.A0A1Y1XRB9"/>
<keyword evidence="17" id="KW-1185">Reference proteome</keyword>
<dbReference type="GO" id="GO:0046872">
    <property type="term" value="F:metal ion binding"/>
    <property type="evidence" value="ECO:0007669"/>
    <property type="project" value="UniProtKB-KW"/>
</dbReference>
<protein>
    <recommendedName>
        <fullName evidence="3">non-specific serine/threonine protein kinase</fullName>
        <ecNumber evidence="3">2.7.11.1</ecNumber>
    </recommendedName>
</protein>
<feature type="domain" description="Protein kinase" evidence="14">
    <location>
        <begin position="1"/>
        <end position="36"/>
    </location>
</feature>
<feature type="region of interest" description="Disordered" evidence="13">
    <location>
        <begin position="181"/>
        <end position="264"/>
    </location>
</feature>
<evidence type="ECO:0000256" key="11">
    <source>
        <dbReference type="ARBA" id="ARBA00047899"/>
    </source>
</evidence>
<evidence type="ECO:0000256" key="1">
    <source>
        <dbReference type="ARBA" id="ARBA00001946"/>
    </source>
</evidence>
<evidence type="ECO:0000256" key="8">
    <source>
        <dbReference type="ARBA" id="ARBA00022777"/>
    </source>
</evidence>
<evidence type="ECO:0000259" key="15">
    <source>
        <dbReference type="PROSITE" id="PS50030"/>
    </source>
</evidence>
<dbReference type="PROSITE" id="PS50030">
    <property type="entry name" value="UBA"/>
    <property type="match status" value="1"/>
</dbReference>
<dbReference type="EC" id="2.7.11.1" evidence="3"/>